<dbReference type="AlphaFoldDB" id="A0A246WM16"/>
<comment type="caution">
    <text evidence="1">The sequence shown here is derived from an EMBL/GenBank/DDBJ whole genome shotgun (WGS) entry which is preliminary data.</text>
</comment>
<dbReference type="EMBL" id="NJGU01000011">
    <property type="protein sequence ID" value="OWY27393.1"/>
    <property type="molecule type" value="Genomic_DNA"/>
</dbReference>
<evidence type="ECO:0000313" key="1">
    <source>
        <dbReference type="EMBL" id="OWY27393.1"/>
    </source>
</evidence>
<dbReference type="Proteomes" id="UP000197596">
    <property type="component" value="Unassembled WGS sequence"/>
</dbReference>
<organism evidence="1 2">
    <name type="scientific">Herbaspirillum robiniae</name>
    <dbReference type="NCBI Taxonomy" id="2014887"/>
    <lineage>
        <taxon>Bacteria</taxon>
        <taxon>Pseudomonadati</taxon>
        <taxon>Pseudomonadota</taxon>
        <taxon>Betaproteobacteria</taxon>
        <taxon>Burkholderiales</taxon>
        <taxon>Oxalobacteraceae</taxon>
        <taxon>Herbaspirillum</taxon>
    </lineage>
</organism>
<proteinExistence type="predicted"/>
<dbReference type="RefSeq" id="WP_129587791.1">
    <property type="nucleotide sequence ID" value="NZ_CP193789.1"/>
</dbReference>
<evidence type="ECO:0000313" key="2">
    <source>
        <dbReference type="Proteomes" id="UP000197596"/>
    </source>
</evidence>
<protein>
    <submittedName>
        <fullName evidence="1">Uncharacterized protein</fullName>
    </submittedName>
</protein>
<accession>A0A246WM16</accession>
<gene>
    <name evidence="1" type="ORF">CEJ42_20315</name>
</gene>
<name>A0A246WM16_9BURK</name>
<reference evidence="1 2" key="1">
    <citation type="submission" date="2017-06" db="EMBL/GenBank/DDBJ databases">
        <title>Herbaspirillum phytohormonus sp. nov., isolated from the root nodule of Robinia pseudoacacia in lead-zinc mine.</title>
        <authorList>
            <person name="Fan M."/>
            <person name="Lin Y."/>
        </authorList>
    </citation>
    <scope>NUCLEOTIDE SEQUENCE [LARGE SCALE GENOMIC DNA]</scope>
    <source>
        <strain evidence="1 2">HZ10</strain>
    </source>
</reference>
<sequence length="119" mass="12831">MAYELHIERRSHELTIAEWQTAVIQLDGVRLANNDSSAVNPSTGEVISMANRDGVAEILLESGEWATCFHFVRGQISFRATATISMASDPAHIAAAKLATALGAEIVGDEGETYDWQVG</sequence>